<accession>A0AAV7VKM2</accession>
<keyword evidence="2" id="KW-1185">Reference proteome</keyword>
<dbReference type="EMBL" id="JANPWB010000003">
    <property type="protein sequence ID" value="KAJ1201862.1"/>
    <property type="molecule type" value="Genomic_DNA"/>
</dbReference>
<reference evidence="1" key="1">
    <citation type="journal article" date="2022" name="bioRxiv">
        <title>Sequencing and chromosome-scale assembly of the giantPleurodeles waltlgenome.</title>
        <authorList>
            <person name="Brown T."/>
            <person name="Elewa A."/>
            <person name="Iarovenko S."/>
            <person name="Subramanian E."/>
            <person name="Araus A.J."/>
            <person name="Petzold A."/>
            <person name="Susuki M."/>
            <person name="Suzuki K.-i.T."/>
            <person name="Hayashi T."/>
            <person name="Toyoda A."/>
            <person name="Oliveira C."/>
            <person name="Osipova E."/>
            <person name="Leigh N.D."/>
            <person name="Simon A."/>
            <person name="Yun M.H."/>
        </authorList>
    </citation>
    <scope>NUCLEOTIDE SEQUENCE</scope>
    <source>
        <strain evidence="1">20211129_DDA</strain>
        <tissue evidence="1">Liver</tissue>
    </source>
</reference>
<comment type="caution">
    <text evidence="1">The sequence shown here is derived from an EMBL/GenBank/DDBJ whole genome shotgun (WGS) entry which is preliminary data.</text>
</comment>
<evidence type="ECO:0000313" key="1">
    <source>
        <dbReference type="EMBL" id="KAJ1201862.1"/>
    </source>
</evidence>
<dbReference type="Proteomes" id="UP001066276">
    <property type="component" value="Chromosome 2_1"/>
</dbReference>
<sequence>MSEVISIPGHNSEKVGPRIRTGRGVLDVSILQIKPLEIKATHQDKRCFFDILRRQESASVPDKYGALGRYQFSVPLSLMASVERERGVFRSVVLLIAKRGARDHRFRGLLALRGGHGVALTGDFPF</sequence>
<evidence type="ECO:0000313" key="2">
    <source>
        <dbReference type="Proteomes" id="UP001066276"/>
    </source>
</evidence>
<proteinExistence type="predicted"/>
<name>A0AAV7VKM2_PLEWA</name>
<dbReference type="AlphaFoldDB" id="A0AAV7VKM2"/>
<organism evidence="1 2">
    <name type="scientific">Pleurodeles waltl</name>
    <name type="common">Iberian ribbed newt</name>
    <dbReference type="NCBI Taxonomy" id="8319"/>
    <lineage>
        <taxon>Eukaryota</taxon>
        <taxon>Metazoa</taxon>
        <taxon>Chordata</taxon>
        <taxon>Craniata</taxon>
        <taxon>Vertebrata</taxon>
        <taxon>Euteleostomi</taxon>
        <taxon>Amphibia</taxon>
        <taxon>Batrachia</taxon>
        <taxon>Caudata</taxon>
        <taxon>Salamandroidea</taxon>
        <taxon>Salamandridae</taxon>
        <taxon>Pleurodelinae</taxon>
        <taxon>Pleurodeles</taxon>
    </lineage>
</organism>
<gene>
    <name evidence="1" type="ORF">NDU88_005666</name>
</gene>
<protein>
    <submittedName>
        <fullName evidence="1">Uncharacterized protein</fullName>
    </submittedName>
</protein>